<feature type="transmembrane region" description="Helical" evidence="6">
    <location>
        <begin position="186"/>
        <end position="210"/>
    </location>
</feature>
<keyword evidence="3 6" id="KW-0812">Transmembrane</keyword>
<name>A0A1I6FHH8_9PSEU</name>
<protein>
    <submittedName>
        <fullName evidence="8">FtsX-like permease family protein</fullName>
    </submittedName>
</protein>
<evidence type="ECO:0000256" key="1">
    <source>
        <dbReference type="ARBA" id="ARBA00004651"/>
    </source>
</evidence>
<dbReference type="PANTHER" id="PTHR30287:SF1">
    <property type="entry name" value="INNER MEMBRANE PROTEIN"/>
    <property type="match status" value="1"/>
</dbReference>
<evidence type="ECO:0000256" key="5">
    <source>
        <dbReference type="ARBA" id="ARBA00023136"/>
    </source>
</evidence>
<feature type="transmembrane region" description="Helical" evidence="6">
    <location>
        <begin position="707"/>
        <end position="729"/>
    </location>
</feature>
<feature type="transmembrane region" description="Helical" evidence="6">
    <location>
        <begin position="356"/>
        <end position="377"/>
    </location>
</feature>
<evidence type="ECO:0000313" key="9">
    <source>
        <dbReference type="Proteomes" id="UP000198583"/>
    </source>
</evidence>
<feature type="transmembrane region" description="Helical" evidence="6">
    <location>
        <begin position="326"/>
        <end position="344"/>
    </location>
</feature>
<dbReference type="Proteomes" id="UP000198583">
    <property type="component" value="Unassembled WGS sequence"/>
</dbReference>
<feature type="domain" description="ABC3 transporter permease C-terminal" evidence="7">
    <location>
        <begin position="626"/>
        <end position="734"/>
    </location>
</feature>
<keyword evidence="2" id="KW-1003">Cell membrane</keyword>
<feature type="transmembrane region" description="Helical" evidence="6">
    <location>
        <begin position="675"/>
        <end position="695"/>
    </location>
</feature>
<feature type="transmembrane region" description="Helical" evidence="6">
    <location>
        <begin position="284"/>
        <end position="305"/>
    </location>
</feature>
<proteinExistence type="predicted"/>
<feature type="transmembrane region" description="Helical" evidence="6">
    <location>
        <begin position="243"/>
        <end position="264"/>
    </location>
</feature>
<keyword evidence="4 6" id="KW-1133">Transmembrane helix</keyword>
<dbReference type="OrthoDB" id="3654456at2"/>
<dbReference type="EMBL" id="FOYL01000019">
    <property type="protein sequence ID" value="SFR29401.1"/>
    <property type="molecule type" value="Genomic_DNA"/>
</dbReference>
<sequence length="744" mass="78544">MKHVFNDLALGVRLAVGGSRKSWGRLALQGVGIGLCVAMLLLAAALPNALDARDDRGDARSEMTEGDGPAPVLVEEMYVHFRSHDIPGTYVNVRAQNAPVPPGLERLPQDGEVVVSPALAQLLASPEGELLRPRFPQKVIGTIGAAGLIGPHDLKFYAGDSKIAEDAGTKVYGYGRAYQRMGLDPVLWMLSLVGIVVLLFPVLVFVSVATRLAAAQRDRRLAALRLVGAAAGRVRLIASGETLVGALTGLVFGIGIFLAVRPLADDVPVPELAFYPGDLLPTPSLTAVVLVAVPVLAVLTSLFAMRRTIIEPLGVVRHQKPVRRRLWWRLVPALGGIALLASQFGDSGEKGTTFQVVVIAGVVLLMLGIPVLLPWLVERVVNWMRGATPALQLAVRRLQLDAGTAARVVGGVAVVLAGTVTLQVILASVEKDVVSEEKRDATHNFIALTPKEDIDAAGLRKAVEAAEGVRAVHVLDRTYVTQPDDRTTSVSVGTCAALKAQADVTDCVDGKAYLVRFARDMSEVRAGDAVKTQGESAWTLPALREVPGTSPGIYLTPAAAKGLDLTDSRPQLQAELDLAVPDAAEHMRNSVAAYSWRVHAYFVGQDDSAEVELIFASIRRALLAGAVLTLLLAGASLLVMALEQVRERRRPLAVLAATGVPRGTLARSLLWQNGVPLVLSTVIAVGTGVGLGVMVTRVFGAEVAYDWPGIAALTGASVALVLAVTALTLPSLRKATGALGLQSE</sequence>
<feature type="domain" description="ABC3 transporter permease C-terminal" evidence="7">
    <location>
        <begin position="194"/>
        <end position="308"/>
    </location>
</feature>
<feature type="transmembrane region" description="Helical" evidence="6">
    <location>
        <begin position="26"/>
        <end position="46"/>
    </location>
</feature>
<evidence type="ECO:0000256" key="6">
    <source>
        <dbReference type="SAM" id="Phobius"/>
    </source>
</evidence>
<evidence type="ECO:0000313" key="8">
    <source>
        <dbReference type="EMBL" id="SFR29401.1"/>
    </source>
</evidence>
<dbReference type="RefSeq" id="WP_093605811.1">
    <property type="nucleotide sequence ID" value="NZ_FOYL01000019.1"/>
</dbReference>
<gene>
    <name evidence="8" type="ORF">SAMN04488564_11945</name>
</gene>
<accession>A0A1I6FHH8</accession>
<dbReference type="STRING" id="84724.SAMN04488564_11945"/>
<feature type="transmembrane region" description="Helical" evidence="6">
    <location>
        <begin position="621"/>
        <end position="642"/>
    </location>
</feature>
<comment type="subcellular location">
    <subcellularLocation>
        <location evidence="1">Cell membrane</location>
        <topology evidence="1">Multi-pass membrane protein</topology>
    </subcellularLocation>
</comment>
<dbReference type="AlphaFoldDB" id="A0A1I6FHH8"/>
<dbReference type="Pfam" id="PF02687">
    <property type="entry name" value="FtsX"/>
    <property type="match status" value="2"/>
</dbReference>
<dbReference type="GO" id="GO:0005886">
    <property type="term" value="C:plasma membrane"/>
    <property type="evidence" value="ECO:0007669"/>
    <property type="project" value="UniProtKB-SubCell"/>
</dbReference>
<evidence type="ECO:0000259" key="7">
    <source>
        <dbReference type="Pfam" id="PF02687"/>
    </source>
</evidence>
<reference evidence="9" key="1">
    <citation type="submission" date="2016-10" db="EMBL/GenBank/DDBJ databases">
        <authorList>
            <person name="Varghese N."/>
            <person name="Submissions S."/>
        </authorList>
    </citation>
    <scope>NUCLEOTIDE SEQUENCE [LARGE SCALE GENOMIC DNA]</scope>
    <source>
        <strain evidence="9">DSM 44232</strain>
    </source>
</reference>
<evidence type="ECO:0000256" key="4">
    <source>
        <dbReference type="ARBA" id="ARBA00022989"/>
    </source>
</evidence>
<keyword evidence="9" id="KW-1185">Reference proteome</keyword>
<feature type="transmembrane region" description="Helical" evidence="6">
    <location>
        <begin position="405"/>
        <end position="426"/>
    </location>
</feature>
<evidence type="ECO:0000256" key="3">
    <source>
        <dbReference type="ARBA" id="ARBA00022692"/>
    </source>
</evidence>
<dbReference type="InterPro" id="IPR003838">
    <property type="entry name" value="ABC3_permease_C"/>
</dbReference>
<organism evidence="8 9">
    <name type="scientific">Lentzea waywayandensis</name>
    <dbReference type="NCBI Taxonomy" id="84724"/>
    <lineage>
        <taxon>Bacteria</taxon>
        <taxon>Bacillati</taxon>
        <taxon>Actinomycetota</taxon>
        <taxon>Actinomycetes</taxon>
        <taxon>Pseudonocardiales</taxon>
        <taxon>Pseudonocardiaceae</taxon>
        <taxon>Lentzea</taxon>
    </lineage>
</organism>
<keyword evidence="5 6" id="KW-0472">Membrane</keyword>
<dbReference type="InterPro" id="IPR038766">
    <property type="entry name" value="Membrane_comp_ABC_pdt"/>
</dbReference>
<dbReference type="PANTHER" id="PTHR30287">
    <property type="entry name" value="MEMBRANE COMPONENT OF PREDICTED ABC SUPERFAMILY METABOLITE UPTAKE TRANSPORTER"/>
    <property type="match status" value="1"/>
</dbReference>
<evidence type="ECO:0000256" key="2">
    <source>
        <dbReference type="ARBA" id="ARBA00022475"/>
    </source>
</evidence>